<organism evidence="2 3">
    <name type="scientific">Nyssa sinensis</name>
    <dbReference type="NCBI Taxonomy" id="561372"/>
    <lineage>
        <taxon>Eukaryota</taxon>
        <taxon>Viridiplantae</taxon>
        <taxon>Streptophyta</taxon>
        <taxon>Embryophyta</taxon>
        <taxon>Tracheophyta</taxon>
        <taxon>Spermatophyta</taxon>
        <taxon>Magnoliopsida</taxon>
        <taxon>eudicotyledons</taxon>
        <taxon>Gunneridae</taxon>
        <taxon>Pentapetalae</taxon>
        <taxon>asterids</taxon>
        <taxon>Cornales</taxon>
        <taxon>Nyssaceae</taxon>
        <taxon>Nyssa</taxon>
    </lineage>
</organism>
<feature type="region of interest" description="Disordered" evidence="1">
    <location>
        <begin position="1"/>
        <end position="84"/>
    </location>
</feature>
<gene>
    <name evidence="2" type="ORF">F0562_012073</name>
</gene>
<evidence type="ECO:0000313" key="3">
    <source>
        <dbReference type="Proteomes" id="UP000325577"/>
    </source>
</evidence>
<reference evidence="2 3" key="1">
    <citation type="submission" date="2019-09" db="EMBL/GenBank/DDBJ databases">
        <title>A chromosome-level genome assembly of the Chinese tupelo Nyssa sinensis.</title>
        <authorList>
            <person name="Yang X."/>
            <person name="Kang M."/>
            <person name="Yang Y."/>
            <person name="Xiong H."/>
            <person name="Wang M."/>
            <person name="Zhang Z."/>
            <person name="Wang Z."/>
            <person name="Wu H."/>
            <person name="Ma T."/>
            <person name="Liu J."/>
            <person name="Xi Z."/>
        </authorList>
    </citation>
    <scope>NUCLEOTIDE SEQUENCE [LARGE SCALE GENOMIC DNA]</scope>
    <source>
        <strain evidence="2">J267</strain>
        <tissue evidence="2">Leaf</tissue>
    </source>
</reference>
<dbReference type="EMBL" id="CM018048">
    <property type="protein sequence ID" value="KAA8521365.1"/>
    <property type="molecule type" value="Genomic_DNA"/>
</dbReference>
<accession>A0A5J4ZRN2</accession>
<dbReference type="Proteomes" id="UP000325577">
    <property type="component" value="Linkage Group LG5"/>
</dbReference>
<proteinExistence type="predicted"/>
<sequence length="146" mass="15861">MFGESLARNEEGGNVDSDVDPIDIPASWNGVPSSDPSHFDPPLPQIKDDGDLSPSGILVRIPSKSRGYNSDYSPDKEGFPRVPSKRRIFGADGRMRGVMIMVHLEEAPLSLTVSIVDHFSSFIPPLIGVTRKRATQGSDDSKGKKI</sequence>
<evidence type="ECO:0000256" key="1">
    <source>
        <dbReference type="SAM" id="MobiDB-lite"/>
    </source>
</evidence>
<protein>
    <submittedName>
        <fullName evidence="2">Uncharacterized protein</fullName>
    </submittedName>
</protein>
<evidence type="ECO:0000313" key="2">
    <source>
        <dbReference type="EMBL" id="KAA8521365.1"/>
    </source>
</evidence>
<dbReference type="OrthoDB" id="1750920at2759"/>
<dbReference type="AlphaFoldDB" id="A0A5J4ZRN2"/>
<keyword evidence="3" id="KW-1185">Reference proteome</keyword>
<name>A0A5J4ZRN2_9ASTE</name>